<proteinExistence type="predicted"/>
<dbReference type="InterPro" id="IPR010502">
    <property type="entry name" value="Carb-bd_dom_fam9"/>
</dbReference>
<dbReference type="CDD" id="cd09620">
    <property type="entry name" value="CBM9_like_3"/>
    <property type="match status" value="1"/>
</dbReference>
<evidence type="ECO:0000313" key="5">
    <source>
        <dbReference type="Proteomes" id="UP000583101"/>
    </source>
</evidence>
<dbReference type="Proteomes" id="UP000583101">
    <property type="component" value="Unassembled WGS sequence"/>
</dbReference>
<reference evidence="3 4" key="1">
    <citation type="journal article" date="2016" name="Int. J. Syst. Evol. Microbiol.">
        <title>Proposal of Mucilaginibacter phyllosphaerae sp. nov. isolated from the phyllosphere of Galium album.</title>
        <authorList>
            <person name="Aydogan E.L."/>
            <person name="Busse H.J."/>
            <person name="Moser G."/>
            <person name="Muller C."/>
            <person name="Kampfer P."/>
            <person name="Glaeser S.P."/>
        </authorList>
    </citation>
    <scope>NUCLEOTIDE SEQUENCE [LARGE SCALE GENOMIC DNA]</scope>
    <source>
        <strain evidence="3 4">PP-F2FG21</strain>
    </source>
</reference>
<gene>
    <name evidence="3" type="ORF">E2R65_06645</name>
    <name evidence="2" type="ORF">GGR35_001292</name>
</gene>
<evidence type="ECO:0000313" key="2">
    <source>
        <dbReference type="EMBL" id="MBB3968700.1"/>
    </source>
</evidence>
<dbReference type="SUPFAM" id="SSF49344">
    <property type="entry name" value="CBD9-like"/>
    <property type="match status" value="1"/>
</dbReference>
<evidence type="ECO:0000313" key="3">
    <source>
        <dbReference type="EMBL" id="TEW67664.1"/>
    </source>
</evidence>
<accession>A0A4Y8AFW1</accession>
<feature type="domain" description="Carbohydrate-binding" evidence="1">
    <location>
        <begin position="34"/>
        <end position="214"/>
    </location>
</feature>
<comment type="caution">
    <text evidence="3">The sequence shown here is derived from an EMBL/GenBank/DDBJ whole genome shotgun (WGS) entry which is preliminary data.</text>
</comment>
<evidence type="ECO:0000313" key="4">
    <source>
        <dbReference type="Proteomes" id="UP000297248"/>
    </source>
</evidence>
<evidence type="ECO:0000259" key="1">
    <source>
        <dbReference type="Pfam" id="PF16011"/>
    </source>
</evidence>
<protein>
    <recommendedName>
        <fullName evidence="1">Carbohydrate-binding domain-containing protein</fullName>
    </recommendedName>
</protein>
<organism evidence="3 4">
    <name type="scientific">Mucilaginibacter phyllosphaerae</name>
    <dbReference type="NCBI Taxonomy" id="1812349"/>
    <lineage>
        <taxon>Bacteria</taxon>
        <taxon>Pseudomonadati</taxon>
        <taxon>Bacteroidota</taxon>
        <taxon>Sphingobacteriia</taxon>
        <taxon>Sphingobacteriales</taxon>
        <taxon>Sphingobacteriaceae</taxon>
        <taxon>Mucilaginibacter</taxon>
    </lineage>
</organism>
<dbReference type="Gene3D" id="2.60.40.1190">
    <property type="match status" value="1"/>
</dbReference>
<sequence length="231" mass="26004">MDAAMDISIPYLASFKELTTIADIAEALNGHLPQHLQYAPWAKDTAQPLVSFVIAYDADAIYLKYDVTEENIKAAYSNINDPVYQDSCVEFFIAFGNDACYYNLEFNCIGTCRVQYGQHKTGRTFLPVSLLKTIKYQTLIKSNDTGSIHWQLTLCIPLKVFKYHTGLVFAGSSARVNFFKCGDSLPNPHFLCWNNIAAPTPEFHLSGFFKEVTFSPQVNGAITKTEQLYHQ</sequence>
<dbReference type="OrthoDB" id="9801646at2"/>
<keyword evidence="5" id="KW-1185">Reference proteome</keyword>
<dbReference type="Proteomes" id="UP000297248">
    <property type="component" value="Unassembled WGS sequence"/>
</dbReference>
<dbReference type="EMBL" id="JACIEG010000002">
    <property type="protein sequence ID" value="MBB3968700.1"/>
    <property type="molecule type" value="Genomic_DNA"/>
</dbReference>
<dbReference type="GO" id="GO:0016052">
    <property type="term" value="P:carbohydrate catabolic process"/>
    <property type="evidence" value="ECO:0007669"/>
    <property type="project" value="InterPro"/>
</dbReference>
<reference evidence="3" key="2">
    <citation type="submission" date="2019-03" db="EMBL/GenBank/DDBJ databases">
        <authorList>
            <person name="Yan Y.-Q."/>
            <person name="Du Z.-J."/>
        </authorList>
    </citation>
    <scope>NUCLEOTIDE SEQUENCE</scope>
    <source>
        <strain evidence="3">PP-F2FG21</strain>
    </source>
</reference>
<name>A0A4Y8AFW1_9SPHI</name>
<dbReference type="EMBL" id="SNQG01000002">
    <property type="protein sequence ID" value="TEW67664.1"/>
    <property type="molecule type" value="Genomic_DNA"/>
</dbReference>
<dbReference type="GO" id="GO:0030246">
    <property type="term" value="F:carbohydrate binding"/>
    <property type="evidence" value="ECO:0007669"/>
    <property type="project" value="InterPro"/>
</dbReference>
<dbReference type="RefSeq" id="WP_134335701.1">
    <property type="nucleotide sequence ID" value="NZ_BMCZ01000004.1"/>
</dbReference>
<dbReference type="AlphaFoldDB" id="A0A4Y8AFW1"/>
<reference evidence="2 5" key="3">
    <citation type="submission" date="2020-08" db="EMBL/GenBank/DDBJ databases">
        <title>Genomic Encyclopedia of Type Strains, Phase IV (KMG-IV): sequencing the most valuable type-strain genomes for metagenomic binning, comparative biology and taxonomic classification.</title>
        <authorList>
            <person name="Goeker M."/>
        </authorList>
    </citation>
    <scope>NUCLEOTIDE SEQUENCE [LARGE SCALE GENOMIC DNA]</scope>
    <source>
        <strain evidence="2 5">DSM 100995</strain>
    </source>
</reference>
<dbReference type="Pfam" id="PF16011">
    <property type="entry name" value="CBM9_2"/>
    <property type="match status" value="1"/>
</dbReference>
<dbReference type="GO" id="GO:0004553">
    <property type="term" value="F:hydrolase activity, hydrolyzing O-glycosyl compounds"/>
    <property type="evidence" value="ECO:0007669"/>
    <property type="project" value="InterPro"/>
</dbReference>